<dbReference type="AlphaFoldDB" id="A0ABD3PZV1"/>
<feature type="signal peptide" evidence="6">
    <location>
        <begin position="1"/>
        <end position="26"/>
    </location>
</feature>
<keyword evidence="6" id="KW-0732">Signal</keyword>
<dbReference type="InterPro" id="IPR006968">
    <property type="entry name" value="RUS_fam"/>
</dbReference>
<evidence type="ECO:0000256" key="5">
    <source>
        <dbReference type="ARBA" id="ARBA00023136"/>
    </source>
</evidence>
<dbReference type="GO" id="GO:0016020">
    <property type="term" value="C:membrane"/>
    <property type="evidence" value="ECO:0007669"/>
    <property type="project" value="UniProtKB-SubCell"/>
</dbReference>
<evidence type="ECO:0000256" key="6">
    <source>
        <dbReference type="SAM" id="SignalP"/>
    </source>
</evidence>
<protein>
    <recommendedName>
        <fullName evidence="7">Protein root UVB sensitive/RUS domain-containing protein</fullName>
    </recommendedName>
</protein>
<evidence type="ECO:0000313" key="8">
    <source>
        <dbReference type="EMBL" id="KAL3793445.1"/>
    </source>
</evidence>
<keyword evidence="4" id="KW-1133">Transmembrane helix</keyword>
<feature type="chain" id="PRO_5044780515" description="Protein root UVB sensitive/RUS domain-containing protein" evidence="6">
    <location>
        <begin position="27"/>
        <end position="548"/>
    </location>
</feature>
<evidence type="ECO:0000256" key="4">
    <source>
        <dbReference type="ARBA" id="ARBA00022989"/>
    </source>
</evidence>
<dbReference type="Proteomes" id="UP001530315">
    <property type="component" value="Unassembled WGS sequence"/>
</dbReference>
<name>A0ABD3PZV1_9STRA</name>
<evidence type="ECO:0000256" key="1">
    <source>
        <dbReference type="ARBA" id="ARBA00004370"/>
    </source>
</evidence>
<comment type="subcellular location">
    <subcellularLocation>
        <location evidence="1">Membrane</location>
    </subcellularLocation>
</comment>
<evidence type="ECO:0000256" key="3">
    <source>
        <dbReference type="ARBA" id="ARBA00022692"/>
    </source>
</evidence>
<sequence>MPCNQNMTKKRIALLNVVLLVDKCHSFDAFTSTNQRSHLPMVNRVEPLTSYGKIISRKSDGQYKTYSFDDWDEEGHCGRTNGTIEKQKKDGFFGPSSALLRVRSAIRSTFLPSLTGSPGEDSKGKHQLDTLRSSGYLSYILYDNIQDLSTSLRSVLATQRILEGVGVGRAGATALSATLNFLIRDGCGMVASLLFTSYAARGFRRNVKRWKFFADIMVNFGITLEIAAPSVLSSPLLCKGFLPLLCLGNVCKALCGVAAGACGGALQMYWAMKIMGTEEGISEVAAKSGAQRTVVGGAGLVLAALVAKWLGNGDVRTAICLYCLLTLLHLVTNHRALKLVALDWLNGWRMHLVVEEFLKCAKDGDGSIDVEVAIGSIVVSNPVEVSRKEPLFFLPELRSMKRQMAKYPIRMGVSFNEFSQYSYMPQPLLQSYLTKTQNQREDNYIISVGREKRRSETNMSILVSYFSTSSNSEKAKVYLHCCLIGQALTSLQTDERAVGEVEMIQKAEQVARSELEALWPIFVRCVTAAGWKLDKTECSTEGYEMYFE</sequence>
<accession>A0ABD3PZV1</accession>
<dbReference type="PANTHER" id="PTHR12770:SF31">
    <property type="entry name" value="RUS FAMILY MEMBER 1"/>
    <property type="match status" value="1"/>
</dbReference>
<proteinExistence type="inferred from homology"/>
<comment type="caution">
    <text evidence="8">The sequence shown here is derived from an EMBL/GenBank/DDBJ whole genome shotgun (WGS) entry which is preliminary data.</text>
</comment>
<reference evidence="8 9" key="1">
    <citation type="submission" date="2024-10" db="EMBL/GenBank/DDBJ databases">
        <title>Updated reference genomes for cyclostephanoid diatoms.</title>
        <authorList>
            <person name="Roberts W.R."/>
            <person name="Alverson A.J."/>
        </authorList>
    </citation>
    <scope>NUCLEOTIDE SEQUENCE [LARGE SCALE GENOMIC DNA]</scope>
    <source>
        <strain evidence="8 9">AJA276-08</strain>
    </source>
</reference>
<dbReference type="InterPro" id="IPR054549">
    <property type="entry name" value="UVB_sens_RUS_dom"/>
</dbReference>
<organism evidence="8 9">
    <name type="scientific">Stephanodiscus triporus</name>
    <dbReference type="NCBI Taxonomy" id="2934178"/>
    <lineage>
        <taxon>Eukaryota</taxon>
        <taxon>Sar</taxon>
        <taxon>Stramenopiles</taxon>
        <taxon>Ochrophyta</taxon>
        <taxon>Bacillariophyta</taxon>
        <taxon>Coscinodiscophyceae</taxon>
        <taxon>Thalassiosirophycidae</taxon>
        <taxon>Stephanodiscales</taxon>
        <taxon>Stephanodiscaceae</taxon>
        <taxon>Stephanodiscus</taxon>
    </lineage>
</organism>
<evidence type="ECO:0000256" key="2">
    <source>
        <dbReference type="ARBA" id="ARBA00007558"/>
    </source>
</evidence>
<gene>
    <name evidence="8" type="ORF">ACHAW5_001620</name>
</gene>
<keyword evidence="5" id="KW-0472">Membrane</keyword>
<dbReference type="PANTHER" id="PTHR12770">
    <property type="entry name" value="RUS1 FAMILY PROTEIN C16ORF58"/>
    <property type="match status" value="1"/>
</dbReference>
<comment type="similarity">
    <text evidence="2">Belongs to the RUS1 family.</text>
</comment>
<feature type="domain" description="Protein root UVB sensitive/RUS" evidence="7">
    <location>
        <begin position="133"/>
        <end position="359"/>
    </location>
</feature>
<keyword evidence="3" id="KW-0812">Transmembrane</keyword>
<evidence type="ECO:0000313" key="9">
    <source>
        <dbReference type="Proteomes" id="UP001530315"/>
    </source>
</evidence>
<dbReference type="Pfam" id="PF04884">
    <property type="entry name" value="UVB_sens_prot"/>
    <property type="match status" value="1"/>
</dbReference>
<dbReference type="EMBL" id="JALLAZ020000511">
    <property type="protein sequence ID" value="KAL3793445.1"/>
    <property type="molecule type" value="Genomic_DNA"/>
</dbReference>
<keyword evidence="9" id="KW-1185">Reference proteome</keyword>
<evidence type="ECO:0000259" key="7">
    <source>
        <dbReference type="Pfam" id="PF04884"/>
    </source>
</evidence>